<dbReference type="InterPro" id="IPR001810">
    <property type="entry name" value="F-box_dom"/>
</dbReference>
<dbReference type="SUPFAM" id="SSF81383">
    <property type="entry name" value="F-box domain"/>
    <property type="match status" value="1"/>
</dbReference>
<accession>A0A0C3APF5</accession>
<reference evidence="2 3" key="1">
    <citation type="submission" date="2014-04" db="EMBL/GenBank/DDBJ databases">
        <authorList>
            <consortium name="DOE Joint Genome Institute"/>
            <person name="Kuo A."/>
            <person name="Zuccaro A."/>
            <person name="Kohler A."/>
            <person name="Nagy L.G."/>
            <person name="Floudas D."/>
            <person name="Copeland A."/>
            <person name="Barry K.W."/>
            <person name="Cichocki N."/>
            <person name="Veneault-Fourrey C."/>
            <person name="LaButti K."/>
            <person name="Lindquist E.A."/>
            <person name="Lipzen A."/>
            <person name="Lundell T."/>
            <person name="Morin E."/>
            <person name="Murat C."/>
            <person name="Sun H."/>
            <person name="Tunlid A."/>
            <person name="Henrissat B."/>
            <person name="Grigoriev I.V."/>
            <person name="Hibbett D.S."/>
            <person name="Martin F."/>
            <person name="Nordberg H.P."/>
            <person name="Cantor M.N."/>
            <person name="Hua S.X."/>
        </authorList>
    </citation>
    <scope>NUCLEOTIDE SEQUENCE [LARGE SCALE GENOMIC DNA]</scope>
    <source>
        <strain evidence="2 3">MAFF 305830</strain>
    </source>
</reference>
<dbReference type="OrthoDB" id="3188030at2759"/>
<dbReference type="Gene3D" id="1.20.1280.50">
    <property type="match status" value="1"/>
</dbReference>
<reference evidence="3" key="2">
    <citation type="submission" date="2015-01" db="EMBL/GenBank/DDBJ databases">
        <title>Evolutionary Origins and Diversification of the Mycorrhizal Mutualists.</title>
        <authorList>
            <consortium name="DOE Joint Genome Institute"/>
            <consortium name="Mycorrhizal Genomics Consortium"/>
            <person name="Kohler A."/>
            <person name="Kuo A."/>
            <person name="Nagy L.G."/>
            <person name="Floudas D."/>
            <person name="Copeland A."/>
            <person name="Barry K.W."/>
            <person name="Cichocki N."/>
            <person name="Veneault-Fourrey C."/>
            <person name="LaButti K."/>
            <person name="Lindquist E.A."/>
            <person name="Lipzen A."/>
            <person name="Lundell T."/>
            <person name="Morin E."/>
            <person name="Murat C."/>
            <person name="Riley R."/>
            <person name="Ohm R."/>
            <person name="Sun H."/>
            <person name="Tunlid A."/>
            <person name="Henrissat B."/>
            <person name="Grigoriev I.V."/>
            <person name="Hibbett D.S."/>
            <person name="Martin F."/>
        </authorList>
    </citation>
    <scope>NUCLEOTIDE SEQUENCE [LARGE SCALE GENOMIC DNA]</scope>
    <source>
        <strain evidence="3">MAFF 305830</strain>
    </source>
</reference>
<dbReference type="AlphaFoldDB" id="A0A0C3APF5"/>
<feature type="domain" description="F-box" evidence="1">
    <location>
        <begin position="16"/>
        <end position="70"/>
    </location>
</feature>
<organism evidence="2 3">
    <name type="scientific">Serendipita vermifera MAFF 305830</name>
    <dbReference type="NCBI Taxonomy" id="933852"/>
    <lineage>
        <taxon>Eukaryota</taxon>
        <taxon>Fungi</taxon>
        <taxon>Dikarya</taxon>
        <taxon>Basidiomycota</taxon>
        <taxon>Agaricomycotina</taxon>
        <taxon>Agaricomycetes</taxon>
        <taxon>Sebacinales</taxon>
        <taxon>Serendipitaceae</taxon>
        <taxon>Serendipita</taxon>
    </lineage>
</organism>
<gene>
    <name evidence="2" type="ORF">M408DRAFT_193484</name>
</gene>
<dbReference type="HOGENOM" id="CLU_1147787_0_0_1"/>
<protein>
    <recommendedName>
        <fullName evidence="1">F-box domain-containing protein</fullName>
    </recommendedName>
</protein>
<sequence length="236" mass="26506">MLLTERSVPETTKNYIECLPTELLLMILEEFHPTYHGKGEYRAVQALASVCQSWREVILDDPGFWTHIILHATRNELEICSDNTGTVTSGYPARLVLHLKRTKSAPLDIFWSLTNEAHPQLMDIIHSMAPLSRWRTLILNLPRTGQTLLQGTSHGINVSTGGEPEMPRVTGTFENLKELSVQGFSKCPAYWVDLVESTALKLEKLDLGMANEKLVQTGLSNASQRVSKPTLPEDWL</sequence>
<dbReference type="InterPro" id="IPR036047">
    <property type="entry name" value="F-box-like_dom_sf"/>
</dbReference>
<evidence type="ECO:0000313" key="3">
    <source>
        <dbReference type="Proteomes" id="UP000054097"/>
    </source>
</evidence>
<keyword evidence="3" id="KW-1185">Reference proteome</keyword>
<evidence type="ECO:0000313" key="2">
    <source>
        <dbReference type="EMBL" id="KIM26460.1"/>
    </source>
</evidence>
<evidence type="ECO:0000259" key="1">
    <source>
        <dbReference type="Pfam" id="PF12937"/>
    </source>
</evidence>
<name>A0A0C3APF5_SERVB</name>
<dbReference type="EMBL" id="KN824306">
    <property type="protein sequence ID" value="KIM26460.1"/>
    <property type="molecule type" value="Genomic_DNA"/>
</dbReference>
<proteinExistence type="predicted"/>
<dbReference type="Pfam" id="PF12937">
    <property type="entry name" value="F-box-like"/>
    <property type="match status" value="1"/>
</dbReference>
<dbReference type="Proteomes" id="UP000054097">
    <property type="component" value="Unassembled WGS sequence"/>
</dbReference>